<feature type="region of interest" description="Disordered" evidence="4">
    <location>
        <begin position="862"/>
        <end position="881"/>
    </location>
</feature>
<dbReference type="HOGENOM" id="CLU_326747_0_0_4"/>
<evidence type="ECO:0000313" key="8">
    <source>
        <dbReference type="Proteomes" id="UP000007953"/>
    </source>
</evidence>
<dbReference type="SUPFAM" id="SSF63411">
    <property type="entry name" value="LuxS/MPP-like metallohydrolase"/>
    <property type="match status" value="2"/>
</dbReference>
<dbReference type="InterPro" id="IPR011249">
    <property type="entry name" value="Metalloenz_LuxS/M16"/>
</dbReference>
<evidence type="ECO:0000313" key="7">
    <source>
        <dbReference type="EMBL" id="AEG70311.1"/>
    </source>
</evidence>
<protein>
    <submittedName>
        <fullName evidence="7">Putative zinc protease, peptidase M16 family</fullName>
    </submittedName>
</protein>
<comment type="similarity">
    <text evidence="2 3">Belongs to the peptidase M16 family.</text>
</comment>
<dbReference type="KEGG" id="rsn:RSPO_c03019"/>
<keyword evidence="7" id="KW-0378">Hydrolase</keyword>
<name>F6G4B4_RALS8</name>
<evidence type="ECO:0000256" key="2">
    <source>
        <dbReference type="ARBA" id="ARBA00007261"/>
    </source>
</evidence>
<dbReference type="PANTHER" id="PTHR11851">
    <property type="entry name" value="METALLOPROTEASE"/>
    <property type="match status" value="1"/>
</dbReference>
<dbReference type="InterPro" id="IPR011765">
    <property type="entry name" value="Pept_M16_N"/>
</dbReference>
<dbReference type="InterPro" id="IPR050361">
    <property type="entry name" value="MPP/UQCRC_Complex"/>
</dbReference>
<dbReference type="InterPro" id="IPR001431">
    <property type="entry name" value="Pept_M16_Zn_BS"/>
</dbReference>
<dbReference type="Proteomes" id="UP000007953">
    <property type="component" value="Chromosome"/>
</dbReference>
<dbReference type="PANTHER" id="PTHR11851:SF49">
    <property type="entry name" value="MITOCHONDRIAL-PROCESSING PEPTIDASE SUBUNIT ALPHA"/>
    <property type="match status" value="1"/>
</dbReference>
<dbReference type="EMBL" id="CP002819">
    <property type="protein sequence ID" value="AEG70311.1"/>
    <property type="molecule type" value="Genomic_DNA"/>
</dbReference>
<dbReference type="Pfam" id="PF00675">
    <property type="entry name" value="Peptidase_M16"/>
    <property type="match status" value="1"/>
</dbReference>
<dbReference type="PROSITE" id="PS00143">
    <property type="entry name" value="INSULINASE"/>
    <property type="match status" value="1"/>
</dbReference>
<evidence type="ECO:0000259" key="5">
    <source>
        <dbReference type="Pfam" id="PF00675"/>
    </source>
</evidence>
<proteinExistence type="inferred from homology"/>
<dbReference type="MEROPS" id="M16.019"/>
<dbReference type="InterPro" id="IPR007863">
    <property type="entry name" value="Peptidase_M16_C"/>
</dbReference>
<dbReference type="Gene3D" id="3.30.830.10">
    <property type="entry name" value="Metalloenzyme, LuxS/M16 peptidase-like"/>
    <property type="match status" value="2"/>
</dbReference>
<keyword evidence="7" id="KW-0645">Protease</keyword>
<reference evidence="7 8" key="1">
    <citation type="journal article" date="2011" name="J. Bacteriol.">
        <title>Complete genome sequence of the plant pathogen Ralstonia solanacearum strain Po82.</title>
        <authorList>
            <person name="Xu J."/>
            <person name="Zheng H.J."/>
            <person name="Liu L."/>
            <person name="Pan Z.C."/>
            <person name="Prior P."/>
            <person name="Tang B."/>
            <person name="Xu J.S."/>
            <person name="Zhang H."/>
            <person name="Tian Q."/>
            <person name="Zhang L.Q."/>
            <person name="Feng J."/>
        </authorList>
    </citation>
    <scope>NUCLEOTIDE SEQUENCE [LARGE SCALE GENOMIC DNA]</scope>
    <source>
        <strain evidence="7 8">Po82</strain>
    </source>
</reference>
<dbReference type="GO" id="GO:0006508">
    <property type="term" value="P:proteolysis"/>
    <property type="evidence" value="ECO:0007669"/>
    <property type="project" value="UniProtKB-KW"/>
</dbReference>
<evidence type="ECO:0000256" key="3">
    <source>
        <dbReference type="RuleBase" id="RU004447"/>
    </source>
</evidence>
<dbReference type="GO" id="GO:0046872">
    <property type="term" value="F:metal ion binding"/>
    <property type="evidence" value="ECO:0007669"/>
    <property type="project" value="InterPro"/>
</dbReference>
<dbReference type="AlphaFoldDB" id="F6G4B4"/>
<accession>F6G4B4</accession>
<dbReference type="PATRIC" id="fig|1031711.3.peg.2948"/>
<dbReference type="Pfam" id="PF05193">
    <property type="entry name" value="Peptidase_M16_C"/>
    <property type="match status" value="1"/>
</dbReference>
<feature type="domain" description="Peptidase M16 C-terminal" evidence="6">
    <location>
        <begin position="609"/>
        <end position="791"/>
    </location>
</feature>
<evidence type="ECO:0000256" key="1">
    <source>
        <dbReference type="ARBA" id="ARBA00001947"/>
    </source>
</evidence>
<comment type="cofactor">
    <cofactor evidence="1">
        <name>Zn(2+)</name>
        <dbReference type="ChEBI" id="CHEBI:29105"/>
    </cofactor>
</comment>
<dbReference type="eggNOG" id="COG0612">
    <property type="taxonomic scope" value="Bacteria"/>
</dbReference>
<evidence type="ECO:0000256" key="4">
    <source>
        <dbReference type="SAM" id="MobiDB-lite"/>
    </source>
</evidence>
<feature type="domain" description="Peptidase M16 N-terminal" evidence="5">
    <location>
        <begin position="456"/>
        <end position="600"/>
    </location>
</feature>
<evidence type="ECO:0000259" key="6">
    <source>
        <dbReference type="Pfam" id="PF05193"/>
    </source>
</evidence>
<dbReference type="GO" id="GO:0004222">
    <property type="term" value="F:metalloendopeptidase activity"/>
    <property type="evidence" value="ECO:0007669"/>
    <property type="project" value="InterPro"/>
</dbReference>
<organism evidence="7 8">
    <name type="scientific">Ralstonia solanacearum (strain Po82)</name>
    <dbReference type="NCBI Taxonomy" id="1031711"/>
    <lineage>
        <taxon>Bacteria</taxon>
        <taxon>Pseudomonadati</taxon>
        <taxon>Pseudomonadota</taxon>
        <taxon>Betaproteobacteria</taxon>
        <taxon>Burkholderiales</taxon>
        <taxon>Burkholderiaceae</taxon>
        <taxon>Ralstonia</taxon>
        <taxon>Ralstonia solanacearum species complex</taxon>
    </lineage>
</organism>
<gene>
    <name evidence="7" type="ordered locus">RSPO_c03019</name>
</gene>
<sequence length="881" mass="96645">MQVFDLFAHADEIHRHRPLPRDGGQDATFGGAVQLSDDQAGQAECIVESLHLRQRVLAGVGVDHQQGLVRRRHHGLADHAAHLLQLFHQVHLGRQAAGGVGHDNVDAAGTRRVHRVEDHGGRVARLLRHHGHVVALAPDHQLLAGGGAERVAGGQQHGLPVGLEVLAQLADAGGLAGTVDARDHDHHRLVAAEHHGLFQRVQQLDEQVAQRGLHALGGLDALGLHAAAQLVQQVFGGIHAGIGHQQRGLQLLEQRLVHLHADEQRGQVLAGLRQPRAQARHPALARLLHHGRRRYGLDVVGLHVQRSRRGRRIRHGNRGGCRGRGGGGNRGRYRGLDGFGRGGGRRGFGGRLGLCLALLPETKHRKRQSISPLESSVEFYQTASMRSSPRSVSHSARTGLRWAGIALAAALLAGEAGAQDLASTPARQPAAVAGAKVGASQADTHEYRLANGLRLIVKEDHRAPTVAHMVWYRAGSIDEHNGTTGVAHMLEHMMFKGTKAVGPGEFSRRVAALGGRENAMTTRDFTMYFQQIEKSRLADVMALEADRMANLQLADKEFKPEMNVVKEERRMRIDDSARATVYEQMLAVLFNASPYRNPTIGWPSDLDTMTVQDAQDWYHKWYTPNNATVVITGDVNPDEVFRLAQRTYGKLKPHALPRRYEQDEPKQVGVKRIWVKAPAENPYVVLAYKAPPLRDVEKDIDPYALEVLSAVLDGYDNARLPNLLVKGEKRLADDVNAGYDGMNRGPSIFLLDGVPADGHTTAEIEQALRAQIDRIAKEGVTEAELKRVKAQVVAAQIYKRDSVFGQGMEIGMAEMSGLSWRDLDRVLEKIKSVTPVQIQQVAKTYFNEDNLVVATLLPQPIDPNKPARKPVPGMRDEGGLR</sequence>